<gene>
    <name evidence="2" type="ORF">BA062_03190</name>
</gene>
<evidence type="ECO:0000313" key="3">
    <source>
        <dbReference type="Proteomes" id="UP000247892"/>
    </source>
</evidence>
<dbReference type="RefSeq" id="WP_110334519.1">
    <property type="nucleotide sequence ID" value="NZ_MASU01000002.1"/>
</dbReference>
<feature type="transmembrane region" description="Helical" evidence="1">
    <location>
        <begin position="86"/>
        <end position="111"/>
    </location>
</feature>
<name>A0A318LSQ2_9PSEU</name>
<feature type="transmembrane region" description="Helical" evidence="1">
    <location>
        <begin position="22"/>
        <end position="47"/>
    </location>
</feature>
<feature type="transmembrane region" description="Helical" evidence="1">
    <location>
        <begin position="123"/>
        <end position="145"/>
    </location>
</feature>
<dbReference type="EMBL" id="MASU01000002">
    <property type="protein sequence ID" value="PXY37647.1"/>
    <property type="molecule type" value="Genomic_DNA"/>
</dbReference>
<keyword evidence="1" id="KW-0812">Transmembrane</keyword>
<dbReference type="AlphaFoldDB" id="A0A318LSQ2"/>
<reference evidence="2 3" key="1">
    <citation type="submission" date="2016-07" db="EMBL/GenBank/DDBJ databases">
        <title>Draft genome sequence of Prauserella sp. YIM 121212, isolated from alkaline soil.</title>
        <authorList>
            <person name="Ruckert C."/>
            <person name="Albersmeier A."/>
            <person name="Jiang C.-L."/>
            <person name="Jiang Y."/>
            <person name="Kalinowski J."/>
            <person name="Schneider O."/>
            <person name="Winkler A."/>
            <person name="Zotchev S.B."/>
        </authorList>
    </citation>
    <scope>NUCLEOTIDE SEQUENCE [LARGE SCALE GENOMIC DNA]</scope>
    <source>
        <strain evidence="2 3">YIM 121212</strain>
    </source>
</reference>
<sequence length="182" mass="19100">MDETTADVTVLRREVQLLRHRVLYLEVALFRAVVAVGAVALVLGYFLPFLSATEEAGNSDEDETIALIPAIAGLADAGDGPFSGEAAMAAVVVGGFVLVILVAFIALVQLFRDRVSPRTVRIARVFGIILLVVCGVAWLLVFALAGHSEGESSAFSPATLSITIGGAVTILATALHPGDWRD</sequence>
<keyword evidence="1" id="KW-1133">Transmembrane helix</keyword>
<comment type="caution">
    <text evidence="2">The sequence shown here is derived from an EMBL/GenBank/DDBJ whole genome shotgun (WGS) entry which is preliminary data.</text>
</comment>
<dbReference type="OrthoDB" id="9865022at2"/>
<keyword evidence="3" id="KW-1185">Reference proteome</keyword>
<evidence type="ECO:0000313" key="2">
    <source>
        <dbReference type="EMBL" id="PXY37647.1"/>
    </source>
</evidence>
<protein>
    <recommendedName>
        <fullName evidence="4">DUF2975 domain-containing protein</fullName>
    </recommendedName>
</protein>
<evidence type="ECO:0008006" key="4">
    <source>
        <dbReference type="Google" id="ProtNLM"/>
    </source>
</evidence>
<keyword evidence="1" id="KW-0472">Membrane</keyword>
<dbReference type="Proteomes" id="UP000247892">
    <property type="component" value="Unassembled WGS sequence"/>
</dbReference>
<evidence type="ECO:0000256" key="1">
    <source>
        <dbReference type="SAM" id="Phobius"/>
    </source>
</evidence>
<accession>A0A318LSQ2</accession>
<feature type="transmembrane region" description="Helical" evidence="1">
    <location>
        <begin position="157"/>
        <end position="175"/>
    </location>
</feature>
<organism evidence="2 3">
    <name type="scientific">Prauserella flavalba</name>
    <dbReference type="NCBI Taxonomy" id="1477506"/>
    <lineage>
        <taxon>Bacteria</taxon>
        <taxon>Bacillati</taxon>
        <taxon>Actinomycetota</taxon>
        <taxon>Actinomycetes</taxon>
        <taxon>Pseudonocardiales</taxon>
        <taxon>Pseudonocardiaceae</taxon>
        <taxon>Prauserella</taxon>
    </lineage>
</organism>
<proteinExistence type="predicted"/>